<dbReference type="Gene3D" id="3.40.50.2000">
    <property type="entry name" value="Glycogen Phosphorylase B"/>
    <property type="match status" value="1"/>
</dbReference>
<dbReference type="RefSeq" id="WP_184192500.1">
    <property type="nucleotide sequence ID" value="NZ_JACHGW010000001.1"/>
</dbReference>
<accession>A0A7W9SLJ0</accession>
<keyword evidence="1" id="KW-0808">Transferase</keyword>
<dbReference type="Pfam" id="PF13692">
    <property type="entry name" value="Glyco_trans_1_4"/>
    <property type="match status" value="1"/>
</dbReference>
<reference evidence="1 2" key="1">
    <citation type="submission" date="2020-08" db="EMBL/GenBank/DDBJ databases">
        <title>Genomic Encyclopedia of Type Strains, Phase IV (KMG-IV): sequencing the most valuable type-strain genomes for metagenomic binning, comparative biology and taxonomic classification.</title>
        <authorList>
            <person name="Goeker M."/>
        </authorList>
    </citation>
    <scope>NUCLEOTIDE SEQUENCE [LARGE SCALE GENOMIC DNA]</scope>
    <source>
        <strain evidence="1 2">DSM 23562</strain>
    </source>
</reference>
<dbReference type="AlphaFoldDB" id="A0A7W9SLJ0"/>
<keyword evidence="2" id="KW-1185">Reference proteome</keyword>
<organism evidence="1 2">
    <name type="scientific">Armatimonas rosea</name>
    <dbReference type="NCBI Taxonomy" id="685828"/>
    <lineage>
        <taxon>Bacteria</taxon>
        <taxon>Bacillati</taxon>
        <taxon>Armatimonadota</taxon>
        <taxon>Armatimonadia</taxon>
        <taxon>Armatimonadales</taxon>
        <taxon>Armatimonadaceae</taxon>
        <taxon>Armatimonas</taxon>
    </lineage>
</organism>
<dbReference type="GO" id="GO:0016740">
    <property type="term" value="F:transferase activity"/>
    <property type="evidence" value="ECO:0007669"/>
    <property type="project" value="UniProtKB-KW"/>
</dbReference>
<sequence length="389" mass="44098">MTDENIICFAKDWNSDPTSCNHVLRELAKNNKVLWINSISTRSPSFTNKRDLGKIFRHLRGFLKGAKPVGDKMWLFTPFVLPFHHKPWAVKVNQQILRLSLGILRRQLKMSHFQLWTFVPTAAEYIGTLGEELVVYYCTDEWSQFNSVDGQRINEMVRTVATKADVVFATSRPLVEKLVKFNPETNLASHGVKYSLFATALQDETKIPADMSSLKGPILGFYGLVEDWLDLDLIAHLAEHHPEWTIVLVGNVCVDVSRLEKFTNIHFLGRKPHDELPAYCKGFNVALIPHKVNELTRNMNPIKLREYLSAGLPIVSTALPEMKNYPEHCYVAESYADFEAGIVKALEDDSPDSRKKRSAAMANETWDGKVAKIGETILKVKAKTKSART</sequence>
<dbReference type="Proteomes" id="UP000520814">
    <property type="component" value="Unassembled WGS sequence"/>
</dbReference>
<name>A0A7W9SLJ0_ARMRO</name>
<protein>
    <submittedName>
        <fullName evidence="1">Glycosyltransferase involved in cell wall biosynthesis</fullName>
    </submittedName>
</protein>
<gene>
    <name evidence="1" type="ORF">HNQ39_000639</name>
</gene>
<evidence type="ECO:0000313" key="1">
    <source>
        <dbReference type="EMBL" id="MBB6048877.1"/>
    </source>
</evidence>
<evidence type="ECO:0000313" key="2">
    <source>
        <dbReference type="Proteomes" id="UP000520814"/>
    </source>
</evidence>
<dbReference type="SUPFAM" id="SSF53756">
    <property type="entry name" value="UDP-Glycosyltransferase/glycogen phosphorylase"/>
    <property type="match status" value="1"/>
</dbReference>
<dbReference type="EMBL" id="JACHGW010000001">
    <property type="protein sequence ID" value="MBB6048877.1"/>
    <property type="molecule type" value="Genomic_DNA"/>
</dbReference>
<comment type="caution">
    <text evidence="1">The sequence shown here is derived from an EMBL/GenBank/DDBJ whole genome shotgun (WGS) entry which is preliminary data.</text>
</comment>
<proteinExistence type="predicted"/>